<dbReference type="Pfam" id="PF01393">
    <property type="entry name" value="Chromo_shadow"/>
    <property type="match status" value="1"/>
</dbReference>
<dbReference type="InterPro" id="IPR008251">
    <property type="entry name" value="Chromo_shadow_dom"/>
</dbReference>
<dbReference type="STRING" id="7209.A0A1I7VT31"/>
<dbReference type="CDD" id="cd00034">
    <property type="entry name" value="CSD"/>
    <property type="match status" value="1"/>
</dbReference>
<proteinExistence type="predicted"/>
<dbReference type="WBParaSite" id="EN70_5970">
    <property type="protein sequence ID" value="EN70_5970"/>
    <property type="gene ID" value="EN70_5970"/>
</dbReference>
<evidence type="ECO:0000256" key="3">
    <source>
        <dbReference type="SAM" id="MobiDB-lite"/>
    </source>
</evidence>
<dbReference type="GO" id="GO:0000792">
    <property type="term" value="C:heterochromatin"/>
    <property type="evidence" value="ECO:0007669"/>
    <property type="project" value="UniProtKB-ARBA"/>
</dbReference>
<dbReference type="InterPro" id="IPR023780">
    <property type="entry name" value="Chromo_domain"/>
</dbReference>
<dbReference type="PANTHER" id="PTHR22812">
    <property type="entry name" value="CHROMOBOX PROTEIN"/>
    <property type="match status" value="1"/>
</dbReference>
<dbReference type="InterPro" id="IPR051219">
    <property type="entry name" value="Heterochromatin_chromo-domain"/>
</dbReference>
<evidence type="ECO:0000313" key="5">
    <source>
        <dbReference type="Proteomes" id="UP000095285"/>
    </source>
</evidence>
<dbReference type="InterPro" id="IPR023779">
    <property type="entry name" value="Chromodomain_CS"/>
</dbReference>
<dbReference type="InterPro" id="IPR016197">
    <property type="entry name" value="Chromo-like_dom_sf"/>
</dbReference>
<dbReference type="eggNOG" id="KOG1911">
    <property type="taxonomic scope" value="Eukaryota"/>
</dbReference>
<sequence length="243" mass="27905">MDDESVGEGEYIVEAILGERYNKKKKVKEYLLKWKGYSDAENTWEPETNLDCDELIAEFYAQQKETWGKQRSELWQNLMGITNSKSKSRKPLPKINCPGSRNPMFASSDCYIASHVSRTSRPGFACSTISLKHAASEDLCETEDCAYSSESEDDEGNRQLRMRPPPGESGMEKGWMPEVIVAACQPEDDVPLTYIVKYRHKKKFERVPSSICMKYWPQLVISFYEREIQGKAITIDDNNYLPL</sequence>
<protein>
    <submittedName>
        <fullName evidence="6">Chromo domain-containing protein</fullName>
    </submittedName>
</protein>
<keyword evidence="5" id="KW-1185">Reference proteome</keyword>
<name>A0A1I7VT31_LOALO</name>
<dbReference type="Gene3D" id="2.40.50.40">
    <property type="match status" value="2"/>
</dbReference>
<dbReference type="InterPro" id="IPR017984">
    <property type="entry name" value="Chromo_dom_subgr"/>
</dbReference>
<evidence type="ECO:0000313" key="6">
    <source>
        <dbReference type="WBParaSite" id="EN70_5970"/>
    </source>
</evidence>
<evidence type="ECO:0000256" key="2">
    <source>
        <dbReference type="ARBA" id="ARBA00023242"/>
    </source>
</evidence>
<organism evidence="5 6">
    <name type="scientific">Loa loa</name>
    <name type="common">Eye worm</name>
    <name type="synonym">Filaria loa</name>
    <dbReference type="NCBI Taxonomy" id="7209"/>
    <lineage>
        <taxon>Eukaryota</taxon>
        <taxon>Metazoa</taxon>
        <taxon>Ecdysozoa</taxon>
        <taxon>Nematoda</taxon>
        <taxon>Chromadorea</taxon>
        <taxon>Rhabditida</taxon>
        <taxon>Spirurina</taxon>
        <taxon>Spiruromorpha</taxon>
        <taxon>Filarioidea</taxon>
        <taxon>Onchocercidae</taxon>
        <taxon>Loa</taxon>
    </lineage>
</organism>
<reference evidence="6" key="2">
    <citation type="submission" date="2016-11" db="UniProtKB">
        <authorList>
            <consortium name="WormBaseParasite"/>
        </authorList>
    </citation>
    <scope>IDENTIFICATION</scope>
</reference>
<keyword evidence="2" id="KW-0539">Nucleus</keyword>
<dbReference type="SUPFAM" id="SSF54160">
    <property type="entry name" value="Chromo domain-like"/>
    <property type="match status" value="2"/>
</dbReference>
<dbReference type="GO" id="GO:0005634">
    <property type="term" value="C:nucleus"/>
    <property type="evidence" value="ECO:0007669"/>
    <property type="project" value="UniProtKB-SubCell"/>
</dbReference>
<comment type="subcellular location">
    <subcellularLocation>
        <location evidence="1">Nucleus</location>
    </subcellularLocation>
</comment>
<evidence type="ECO:0000259" key="4">
    <source>
        <dbReference type="PROSITE" id="PS50013"/>
    </source>
</evidence>
<dbReference type="Proteomes" id="UP000095285">
    <property type="component" value="Unassembled WGS sequence"/>
</dbReference>
<dbReference type="AlphaFoldDB" id="A0A1I7VT31"/>
<feature type="compositionally biased region" description="Acidic residues" evidence="3">
    <location>
        <begin position="146"/>
        <end position="155"/>
    </location>
</feature>
<dbReference type="PRINTS" id="PR00504">
    <property type="entry name" value="CHROMODOMAIN"/>
</dbReference>
<dbReference type="InterPro" id="IPR000953">
    <property type="entry name" value="Chromo/chromo_shadow_dom"/>
</dbReference>
<dbReference type="PROSITE" id="PS50013">
    <property type="entry name" value="CHROMO_2"/>
    <property type="match status" value="1"/>
</dbReference>
<dbReference type="SMART" id="SM00298">
    <property type="entry name" value="CHROMO"/>
    <property type="match status" value="2"/>
</dbReference>
<feature type="region of interest" description="Disordered" evidence="3">
    <location>
        <begin position="146"/>
        <end position="172"/>
    </location>
</feature>
<dbReference type="Pfam" id="PF00385">
    <property type="entry name" value="Chromo"/>
    <property type="match status" value="1"/>
</dbReference>
<dbReference type="PROSITE" id="PS00598">
    <property type="entry name" value="CHROMO_1"/>
    <property type="match status" value="1"/>
</dbReference>
<accession>A0A1I7VT31</accession>
<feature type="domain" description="Chromo" evidence="4">
    <location>
        <begin position="11"/>
        <end position="71"/>
    </location>
</feature>
<reference evidence="5" key="1">
    <citation type="submission" date="2012-04" db="EMBL/GenBank/DDBJ databases">
        <title>The Genome Sequence of Loa loa.</title>
        <authorList>
            <consortium name="The Broad Institute Genome Sequencing Platform"/>
            <consortium name="Broad Institute Genome Sequencing Center for Infectious Disease"/>
            <person name="Nutman T.B."/>
            <person name="Fink D.L."/>
            <person name="Russ C."/>
            <person name="Young S."/>
            <person name="Zeng Q."/>
            <person name="Gargeya S."/>
            <person name="Alvarado L."/>
            <person name="Berlin A."/>
            <person name="Chapman S.B."/>
            <person name="Chen Z."/>
            <person name="Freedman E."/>
            <person name="Gellesch M."/>
            <person name="Goldberg J."/>
            <person name="Griggs A."/>
            <person name="Gujja S."/>
            <person name="Heilman E.R."/>
            <person name="Heiman D."/>
            <person name="Howarth C."/>
            <person name="Mehta T."/>
            <person name="Neiman D."/>
            <person name="Pearson M."/>
            <person name="Roberts A."/>
            <person name="Saif S."/>
            <person name="Shea T."/>
            <person name="Shenoy N."/>
            <person name="Sisk P."/>
            <person name="Stolte C."/>
            <person name="Sykes S."/>
            <person name="White J."/>
            <person name="Yandava C."/>
            <person name="Haas B."/>
            <person name="Henn M.R."/>
            <person name="Nusbaum C."/>
            <person name="Birren B."/>
        </authorList>
    </citation>
    <scope>NUCLEOTIDE SEQUENCE [LARGE SCALE GENOMIC DNA]</scope>
</reference>
<evidence type="ECO:0000256" key="1">
    <source>
        <dbReference type="ARBA" id="ARBA00004123"/>
    </source>
</evidence>